<dbReference type="PRINTS" id="PR00625">
    <property type="entry name" value="JDOMAIN"/>
</dbReference>
<comment type="caution">
    <text evidence="3">The sequence shown here is derived from an EMBL/GenBank/DDBJ whole genome shotgun (WGS) entry which is preliminary data.</text>
</comment>
<dbReference type="GO" id="GO:0071218">
    <property type="term" value="P:cellular response to misfolded protein"/>
    <property type="evidence" value="ECO:0007669"/>
    <property type="project" value="TreeGrafter"/>
</dbReference>
<feature type="domain" description="J" evidence="2">
    <location>
        <begin position="78"/>
        <end position="133"/>
    </location>
</feature>
<dbReference type="PANTHER" id="PTHR43908">
    <property type="entry name" value="AT29763P-RELATED"/>
    <property type="match status" value="1"/>
</dbReference>
<proteinExistence type="predicted"/>
<evidence type="ECO:0000313" key="3">
    <source>
        <dbReference type="EMBL" id="KAK2080065.1"/>
    </source>
</evidence>
<dbReference type="Proteomes" id="UP001255856">
    <property type="component" value="Unassembled WGS sequence"/>
</dbReference>
<reference evidence="3" key="1">
    <citation type="submission" date="2021-01" db="EMBL/GenBank/DDBJ databases">
        <authorList>
            <person name="Eckstrom K.M.E."/>
        </authorList>
    </citation>
    <scope>NUCLEOTIDE SEQUENCE</scope>
    <source>
        <strain evidence="3">UVCC 0001</strain>
    </source>
</reference>
<accession>A0AAD9IMF2</accession>
<dbReference type="CDD" id="cd06257">
    <property type="entry name" value="DnaJ"/>
    <property type="match status" value="1"/>
</dbReference>
<evidence type="ECO:0000256" key="1">
    <source>
        <dbReference type="SAM" id="MobiDB-lite"/>
    </source>
</evidence>
<dbReference type="GO" id="GO:0030544">
    <property type="term" value="F:Hsp70 protein binding"/>
    <property type="evidence" value="ECO:0007669"/>
    <property type="project" value="TreeGrafter"/>
</dbReference>
<dbReference type="AlphaFoldDB" id="A0AAD9IMF2"/>
<organism evidence="3 4">
    <name type="scientific">Prototheca wickerhamii</name>
    <dbReference type="NCBI Taxonomy" id="3111"/>
    <lineage>
        <taxon>Eukaryota</taxon>
        <taxon>Viridiplantae</taxon>
        <taxon>Chlorophyta</taxon>
        <taxon>core chlorophytes</taxon>
        <taxon>Trebouxiophyceae</taxon>
        <taxon>Chlorellales</taxon>
        <taxon>Chlorellaceae</taxon>
        <taxon>Prototheca</taxon>
    </lineage>
</organism>
<dbReference type="InterPro" id="IPR001623">
    <property type="entry name" value="DnaJ_domain"/>
</dbReference>
<dbReference type="EMBL" id="JASFZW010000002">
    <property type="protein sequence ID" value="KAK2080065.1"/>
    <property type="molecule type" value="Genomic_DNA"/>
</dbReference>
<dbReference type="PROSITE" id="PS50076">
    <property type="entry name" value="DNAJ_2"/>
    <property type="match status" value="1"/>
</dbReference>
<dbReference type="SMART" id="SM00271">
    <property type="entry name" value="DnaJ"/>
    <property type="match status" value="1"/>
</dbReference>
<evidence type="ECO:0000313" key="4">
    <source>
        <dbReference type="Proteomes" id="UP001255856"/>
    </source>
</evidence>
<protein>
    <recommendedName>
        <fullName evidence="2">J domain-containing protein</fullName>
    </recommendedName>
</protein>
<dbReference type="Gene3D" id="1.10.287.110">
    <property type="entry name" value="DnaJ domain"/>
    <property type="match status" value="1"/>
</dbReference>
<gene>
    <name evidence="3" type="ORF">QBZ16_002461</name>
</gene>
<evidence type="ECO:0000259" key="2">
    <source>
        <dbReference type="PROSITE" id="PS50076"/>
    </source>
</evidence>
<dbReference type="Pfam" id="PF00226">
    <property type="entry name" value="DnaJ"/>
    <property type="match status" value="1"/>
</dbReference>
<keyword evidence="4" id="KW-1185">Reference proteome</keyword>
<dbReference type="SUPFAM" id="SSF46565">
    <property type="entry name" value="Chaperone J-domain"/>
    <property type="match status" value="1"/>
</dbReference>
<sequence>MSGRHLRPAEQKKKEAAAQKGRDAERERAERKRRLEAGFQQVRSRPLWTSRPSGPPRGGARLNFADEKEVDRVLKAGSDYQVLQLEPGASAAEAKKRYRQMAIALHPDKCDVPRAGEAFHRVVTAYRSISSFL</sequence>
<dbReference type="PANTHER" id="PTHR43908:SF3">
    <property type="entry name" value="AT29763P-RELATED"/>
    <property type="match status" value="1"/>
</dbReference>
<feature type="compositionally biased region" description="Basic and acidic residues" evidence="1">
    <location>
        <begin position="7"/>
        <end position="36"/>
    </location>
</feature>
<dbReference type="GO" id="GO:0005789">
    <property type="term" value="C:endoplasmic reticulum membrane"/>
    <property type="evidence" value="ECO:0007669"/>
    <property type="project" value="TreeGrafter"/>
</dbReference>
<feature type="region of interest" description="Disordered" evidence="1">
    <location>
        <begin position="1"/>
        <end position="66"/>
    </location>
</feature>
<name>A0AAD9IMF2_PROWI</name>
<dbReference type="InterPro" id="IPR051100">
    <property type="entry name" value="DnaJ_subfamily_B/C"/>
</dbReference>
<dbReference type="InterPro" id="IPR036869">
    <property type="entry name" value="J_dom_sf"/>
</dbReference>